<protein>
    <submittedName>
        <fullName evidence="2">Uncharacterized protein</fullName>
    </submittedName>
</protein>
<reference evidence="2 3" key="1">
    <citation type="submission" date="2021-07" db="EMBL/GenBank/DDBJ databases">
        <authorList>
            <person name="Palmer J.M."/>
        </authorList>
    </citation>
    <scope>NUCLEOTIDE SEQUENCE [LARGE SCALE GENOMIC DNA]</scope>
    <source>
        <strain evidence="2 3">AT_MEX2019</strain>
        <tissue evidence="2">Muscle</tissue>
    </source>
</reference>
<dbReference type="Proteomes" id="UP001345963">
    <property type="component" value="Unassembled WGS sequence"/>
</dbReference>
<dbReference type="EMBL" id="JAHUTI010033572">
    <property type="protein sequence ID" value="MED6243388.1"/>
    <property type="molecule type" value="Genomic_DNA"/>
</dbReference>
<feature type="transmembrane region" description="Helical" evidence="1">
    <location>
        <begin position="49"/>
        <end position="68"/>
    </location>
</feature>
<keyword evidence="1" id="KW-0472">Membrane</keyword>
<evidence type="ECO:0000256" key="1">
    <source>
        <dbReference type="SAM" id="Phobius"/>
    </source>
</evidence>
<name>A0ABU7B110_9TELE</name>
<evidence type="ECO:0000313" key="2">
    <source>
        <dbReference type="EMBL" id="MED6243388.1"/>
    </source>
</evidence>
<feature type="transmembrane region" description="Helical" evidence="1">
    <location>
        <begin position="17"/>
        <end position="37"/>
    </location>
</feature>
<keyword evidence="1" id="KW-1133">Transmembrane helix</keyword>
<keyword evidence="3" id="KW-1185">Reference proteome</keyword>
<evidence type="ECO:0000313" key="3">
    <source>
        <dbReference type="Proteomes" id="UP001345963"/>
    </source>
</evidence>
<proteinExistence type="predicted"/>
<accession>A0ABU7B110</accession>
<organism evidence="2 3">
    <name type="scientific">Ataeniobius toweri</name>
    <dbReference type="NCBI Taxonomy" id="208326"/>
    <lineage>
        <taxon>Eukaryota</taxon>
        <taxon>Metazoa</taxon>
        <taxon>Chordata</taxon>
        <taxon>Craniata</taxon>
        <taxon>Vertebrata</taxon>
        <taxon>Euteleostomi</taxon>
        <taxon>Actinopterygii</taxon>
        <taxon>Neopterygii</taxon>
        <taxon>Teleostei</taxon>
        <taxon>Neoteleostei</taxon>
        <taxon>Acanthomorphata</taxon>
        <taxon>Ovalentaria</taxon>
        <taxon>Atherinomorphae</taxon>
        <taxon>Cyprinodontiformes</taxon>
        <taxon>Goodeidae</taxon>
        <taxon>Ataeniobius</taxon>
    </lineage>
</organism>
<comment type="caution">
    <text evidence="2">The sequence shown here is derived from an EMBL/GenBank/DDBJ whole genome shotgun (WGS) entry which is preliminary data.</text>
</comment>
<keyword evidence="1" id="KW-0812">Transmembrane</keyword>
<gene>
    <name evidence="2" type="ORF">ATANTOWER_019430</name>
</gene>
<sequence length="117" mass="13332">MFHSHSKYNNIFLVKEFLVFLHSIITLYSTTIPHVALRLRVAQKNGSSYFSLACLTPPSACILGWAGVFSSHPDLHGFYKHSQRNPPSTSETPLVRIRERLTLTNHLGQESGEYCEW</sequence>